<dbReference type="GO" id="GO:0003677">
    <property type="term" value="F:DNA binding"/>
    <property type="evidence" value="ECO:0007669"/>
    <property type="project" value="UniProtKB-UniRule"/>
</dbReference>
<dbReference type="InterPro" id="IPR019734">
    <property type="entry name" value="TPR_rpt"/>
</dbReference>
<dbReference type="InterPro" id="IPR027417">
    <property type="entry name" value="P-loop_NTPase"/>
</dbReference>
<dbReference type="CDD" id="cd15831">
    <property type="entry name" value="BTAD"/>
    <property type="match status" value="1"/>
</dbReference>
<feature type="domain" description="OmpR/PhoB-type" evidence="6">
    <location>
        <begin position="1"/>
        <end position="97"/>
    </location>
</feature>
<dbReference type="SMART" id="SM01043">
    <property type="entry name" value="BTAD"/>
    <property type="match status" value="1"/>
</dbReference>
<dbReference type="GO" id="GO:0043531">
    <property type="term" value="F:ADP binding"/>
    <property type="evidence" value="ECO:0007669"/>
    <property type="project" value="InterPro"/>
</dbReference>
<dbReference type="OrthoDB" id="7628974at2"/>
<evidence type="ECO:0000313" key="7">
    <source>
        <dbReference type="EMBL" id="SDS64476.1"/>
    </source>
</evidence>
<dbReference type="SUPFAM" id="SSF48452">
    <property type="entry name" value="TPR-like"/>
    <property type="match status" value="2"/>
</dbReference>
<protein>
    <submittedName>
        <fullName evidence="7">DNA-binding transcriptional activator of the SARP family</fullName>
    </submittedName>
</protein>
<name>A0A1H1TX16_9ACTN</name>
<evidence type="ECO:0000256" key="4">
    <source>
        <dbReference type="ARBA" id="ARBA00023163"/>
    </source>
</evidence>
<dbReference type="InterPro" id="IPR011990">
    <property type="entry name" value="TPR-like_helical_dom_sf"/>
</dbReference>
<dbReference type="InterPro" id="IPR051677">
    <property type="entry name" value="AfsR-DnrI-RedD_regulator"/>
</dbReference>
<dbReference type="GO" id="GO:0006355">
    <property type="term" value="P:regulation of DNA-templated transcription"/>
    <property type="evidence" value="ECO:0007669"/>
    <property type="project" value="InterPro"/>
</dbReference>
<comment type="similarity">
    <text evidence="1">Belongs to the AfsR/DnrI/RedD regulatory family.</text>
</comment>
<dbReference type="Gene3D" id="1.25.40.10">
    <property type="entry name" value="Tetratricopeptide repeat domain"/>
    <property type="match status" value="2"/>
</dbReference>
<evidence type="ECO:0000256" key="2">
    <source>
        <dbReference type="ARBA" id="ARBA00023015"/>
    </source>
</evidence>
<evidence type="ECO:0000256" key="5">
    <source>
        <dbReference type="PROSITE-ProRule" id="PRU01091"/>
    </source>
</evidence>
<dbReference type="InterPro" id="IPR002182">
    <property type="entry name" value="NB-ARC"/>
</dbReference>
<gene>
    <name evidence="7" type="ORF">SAMN04489716_1261</name>
</gene>
<keyword evidence="4" id="KW-0804">Transcription</keyword>
<dbReference type="GO" id="GO:0000160">
    <property type="term" value="P:phosphorelay signal transduction system"/>
    <property type="evidence" value="ECO:0007669"/>
    <property type="project" value="InterPro"/>
</dbReference>
<dbReference type="InterPro" id="IPR036388">
    <property type="entry name" value="WH-like_DNA-bd_sf"/>
</dbReference>
<keyword evidence="3 5" id="KW-0238">DNA-binding</keyword>
<dbReference type="SMART" id="SM00028">
    <property type="entry name" value="TPR"/>
    <property type="match status" value="2"/>
</dbReference>
<evidence type="ECO:0000259" key="6">
    <source>
        <dbReference type="PROSITE" id="PS51755"/>
    </source>
</evidence>
<dbReference type="Gene3D" id="1.10.10.10">
    <property type="entry name" value="Winged helix-like DNA-binding domain superfamily/Winged helix DNA-binding domain"/>
    <property type="match status" value="1"/>
</dbReference>
<dbReference type="PROSITE" id="PS51755">
    <property type="entry name" value="OMPR_PHOB"/>
    <property type="match status" value="1"/>
</dbReference>
<dbReference type="Pfam" id="PF00931">
    <property type="entry name" value="NB-ARC"/>
    <property type="match status" value="1"/>
</dbReference>
<accession>A0A1H1TX16</accession>
<dbReference type="Pfam" id="PF13424">
    <property type="entry name" value="TPR_12"/>
    <property type="match status" value="1"/>
</dbReference>
<dbReference type="EMBL" id="LT629758">
    <property type="protein sequence ID" value="SDS64476.1"/>
    <property type="molecule type" value="Genomic_DNA"/>
</dbReference>
<dbReference type="SUPFAM" id="SSF46894">
    <property type="entry name" value="C-terminal effector domain of the bipartite response regulators"/>
    <property type="match status" value="1"/>
</dbReference>
<evidence type="ECO:0000256" key="1">
    <source>
        <dbReference type="ARBA" id="ARBA00005820"/>
    </source>
</evidence>
<proteinExistence type="inferred from homology"/>
<dbReference type="AlphaFoldDB" id="A0A1H1TX16"/>
<dbReference type="PRINTS" id="PR00364">
    <property type="entry name" value="DISEASERSIST"/>
</dbReference>
<reference evidence="7 8" key="1">
    <citation type="submission" date="2016-10" db="EMBL/GenBank/DDBJ databases">
        <authorList>
            <person name="de Groot N.N."/>
        </authorList>
    </citation>
    <scope>NUCLEOTIDE SEQUENCE [LARGE SCALE GENOMIC DNA]</scope>
    <source>
        <strain evidence="7 8">DSM 43941</strain>
    </source>
</reference>
<dbReference type="SUPFAM" id="SSF52540">
    <property type="entry name" value="P-loop containing nucleoside triphosphate hydrolases"/>
    <property type="match status" value="1"/>
</dbReference>
<evidence type="ECO:0000256" key="3">
    <source>
        <dbReference type="ARBA" id="ARBA00023125"/>
    </source>
</evidence>
<dbReference type="PANTHER" id="PTHR35807:SF1">
    <property type="entry name" value="TRANSCRIPTIONAL REGULATOR REDD"/>
    <property type="match status" value="1"/>
</dbReference>
<dbReference type="STRING" id="113562.SAMN04489716_1261"/>
<dbReference type="Proteomes" id="UP000198688">
    <property type="component" value="Chromosome I"/>
</dbReference>
<keyword evidence="2" id="KW-0805">Transcription regulation</keyword>
<dbReference type="Pfam" id="PF03704">
    <property type="entry name" value="BTAD"/>
    <property type="match status" value="1"/>
</dbReference>
<dbReference type="InterPro" id="IPR005158">
    <property type="entry name" value="BTAD"/>
</dbReference>
<keyword evidence="8" id="KW-1185">Reference proteome</keyword>
<evidence type="ECO:0000313" key="8">
    <source>
        <dbReference type="Proteomes" id="UP000198688"/>
    </source>
</evidence>
<sequence>MRFEVLGPVRAWRDGHEVHLGKPQHRALLGLLLVAGGRPVAMAELIDVLWGDEPPGTAVNGIHRIVGILRRVLEPELAPREAGRWLARSAGGYRMVVTADELDLLRFRALTGQAPDIGGFVAALRLWQGPVLAGFASRIREHPMVVALDREYQQAAKNAADLALTAGAADQVLGVLRQAADRHPLDEALQARVMLLLTAAGRQADALEMYRQVTRRLAEDLGVDPGAELRAAHQQVLQQETDEADRPAQLPRDLAVFVGRQDELAGVLALYRPPTGASTPVVISAIGGMAGIGKTTLAVHWAHRVAHQFPDGQLYLNLRGFDPAERVMEPGDALTRMLDALGVPATKVPAGREAKAALFRSRMWGRRMLVLLDNARDEQQVRDLLPSSPGCLVIVTSRNSLAGLVAAEGAVAVTLDVLAAPDAHAFLTRRLGPARVQRESDAVDQIIAFCAGLPLALAIVAAKAALRPQQPLAGVAAALHAARGLDALTSPDVTVNARAVFSWSYAALTPVTARVFRLLAVHPGPDVTPEAAAAAADVTPDRAQAALDELAHGSLITEHAPGRYQSHDLLRAYATELLADDEGTDARQRLFDHYLHSAVAAKLAVMPYAVPVTLDTPADGARPLAHAEPDAAMAWLRAEHWVLVGAVEAAYRQGLDDHVWRLTWSMSPLNQHVDTEIRMLEVALASAERLGDQLVIARISNGLVTMSLRADRADQAERYGLRSLEIARSLGDVATQFRVYVALCQVYQDREQMDRLLDAGRQAVALALTMGDITVESIARSELAAAYALVGDYPKSSAESARVLAIAEVEGNSVSYAAILDTIGYCHLRQGDPATALTYFQDSLAAAQAIGHITGAEPLVRNHLGDAHLAAGDVTAARETWEQALEIADELDASTARKIRAKLVALR</sequence>
<dbReference type="InterPro" id="IPR016032">
    <property type="entry name" value="Sig_transdc_resp-reg_C-effctor"/>
</dbReference>
<dbReference type="RefSeq" id="WP_157751317.1">
    <property type="nucleotide sequence ID" value="NZ_LT629758.1"/>
</dbReference>
<organism evidence="7 8">
    <name type="scientific">Actinoplanes derwentensis</name>
    <dbReference type="NCBI Taxonomy" id="113562"/>
    <lineage>
        <taxon>Bacteria</taxon>
        <taxon>Bacillati</taxon>
        <taxon>Actinomycetota</taxon>
        <taxon>Actinomycetes</taxon>
        <taxon>Micromonosporales</taxon>
        <taxon>Micromonosporaceae</taxon>
        <taxon>Actinoplanes</taxon>
    </lineage>
</organism>
<dbReference type="SMART" id="SM00862">
    <property type="entry name" value="Trans_reg_C"/>
    <property type="match status" value="1"/>
</dbReference>
<dbReference type="PANTHER" id="PTHR35807">
    <property type="entry name" value="TRANSCRIPTIONAL REGULATOR REDD-RELATED"/>
    <property type="match status" value="1"/>
</dbReference>
<feature type="DNA-binding region" description="OmpR/PhoB-type" evidence="5">
    <location>
        <begin position="1"/>
        <end position="97"/>
    </location>
</feature>
<dbReference type="InterPro" id="IPR001867">
    <property type="entry name" value="OmpR/PhoB-type_DNA-bd"/>
</dbReference>